<reference evidence="1 2" key="1">
    <citation type="submission" date="2018-11" db="EMBL/GenBank/DDBJ databases">
        <authorList>
            <consortium name="Pathogen Informatics"/>
        </authorList>
    </citation>
    <scope>NUCLEOTIDE SEQUENCE [LARGE SCALE GENOMIC DNA]</scope>
</reference>
<dbReference type="EMBL" id="UYRV01025495">
    <property type="protein sequence ID" value="VDK77585.1"/>
    <property type="molecule type" value="Genomic_DNA"/>
</dbReference>
<dbReference type="OrthoDB" id="5857531at2759"/>
<sequence length="116" mass="13047">MLTRVVPVVCRTAVVRSSLRLLSAQATDDFALHEFGEKYLGHRKAAFTEKLEIIDPDKAPAMPIYRVTDTKGNLLDSSQDPNFDKVCLHILKGSGSAKWAFLRLWWCLVVEFPSTP</sequence>
<gene>
    <name evidence="1" type="ORF">CGOC_LOCUS7363</name>
</gene>
<keyword evidence="2" id="KW-1185">Reference proteome</keyword>
<dbReference type="AlphaFoldDB" id="A0A3P6T9T9"/>
<organism evidence="1 2">
    <name type="scientific">Cylicostephanus goldi</name>
    <name type="common">Nematode worm</name>
    <dbReference type="NCBI Taxonomy" id="71465"/>
    <lineage>
        <taxon>Eukaryota</taxon>
        <taxon>Metazoa</taxon>
        <taxon>Ecdysozoa</taxon>
        <taxon>Nematoda</taxon>
        <taxon>Chromadorea</taxon>
        <taxon>Rhabditida</taxon>
        <taxon>Rhabditina</taxon>
        <taxon>Rhabditomorpha</taxon>
        <taxon>Strongyloidea</taxon>
        <taxon>Strongylidae</taxon>
        <taxon>Cylicostephanus</taxon>
    </lineage>
</organism>
<evidence type="ECO:0000313" key="2">
    <source>
        <dbReference type="Proteomes" id="UP000271889"/>
    </source>
</evidence>
<accession>A0A3P6T9T9</accession>
<proteinExistence type="predicted"/>
<dbReference type="Proteomes" id="UP000271889">
    <property type="component" value="Unassembled WGS sequence"/>
</dbReference>
<evidence type="ECO:0000313" key="1">
    <source>
        <dbReference type="EMBL" id="VDK77585.1"/>
    </source>
</evidence>
<name>A0A3P6T9T9_CYLGO</name>
<protein>
    <submittedName>
        <fullName evidence="1">Uncharacterized protein</fullName>
    </submittedName>
</protein>